<keyword evidence="3" id="KW-0539">Nucleus</keyword>
<feature type="compositionally biased region" description="Polar residues" evidence="5">
    <location>
        <begin position="330"/>
        <end position="341"/>
    </location>
</feature>
<dbReference type="Pfam" id="PF08573">
    <property type="entry name" value="SAE2"/>
    <property type="match status" value="1"/>
</dbReference>
<evidence type="ECO:0000256" key="1">
    <source>
        <dbReference type="ARBA" id="ARBA00004123"/>
    </source>
</evidence>
<feature type="compositionally biased region" description="Low complexity" evidence="5">
    <location>
        <begin position="274"/>
        <end position="322"/>
    </location>
</feature>
<feature type="domain" description="DNA endonuclease activator Ctp1 C-terminal" evidence="6">
    <location>
        <begin position="468"/>
        <end position="497"/>
    </location>
</feature>
<dbReference type="GO" id="GO:0006281">
    <property type="term" value="P:DNA repair"/>
    <property type="evidence" value="ECO:0007669"/>
    <property type="project" value="InterPro"/>
</dbReference>
<feature type="region of interest" description="Disordered" evidence="5">
    <location>
        <begin position="472"/>
        <end position="501"/>
    </location>
</feature>
<dbReference type="Proteomes" id="UP001304243">
    <property type="component" value="Unassembled WGS sequence"/>
</dbReference>
<dbReference type="InterPro" id="IPR013882">
    <property type="entry name" value="Ctp1_C"/>
</dbReference>
<evidence type="ECO:0000256" key="3">
    <source>
        <dbReference type="ARBA" id="ARBA00023242"/>
    </source>
</evidence>
<dbReference type="EMBL" id="JASEJX010000001">
    <property type="protein sequence ID" value="KAK4521760.1"/>
    <property type="molecule type" value="Genomic_DNA"/>
</dbReference>
<evidence type="ECO:0000313" key="8">
    <source>
        <dbReference type="Proteomes" id="UP001304243"/>
    </source>
</evidence>
<keyword evidence="8" id="KW-1185">Reference proteome</keyword>
<keyword evidence="2" id="KW-0227">DNA damage</keyword>
<feature type="coiled-coil region" evidence="4">
    <location>
        <begin position="133"/>
        <end position="206"/>
    </location>
</feature>
<accession>A0AAN7DTT1</accession>
<evidence type="ECO:0000256" key="4">
    <source>
        <dbReference type="SAM" id="Coils"/>
    </source>
</evidence>
<reference evidence="7 8" key="1">
    <citation type="submission" date="2022-11" db="EMBL/GenBank/DDBJ databases">
        <title>Mucor velutinosus strain NIH1002 WGS.</title>
        <authorList>
            <person name="Subramanian P."/>
            <person name="Mullikin J.C."/>
            <person name="Segre J.A."/>
            <person name="Zelazny A.M."/>
        </authorList>
    </citation>
    <scope>NUCLEOTIDE SEQUENCE [LARGE SCALE GENOMIC DNA]</scope>
    <source>
        <strain evidence="7 8">NIH1002</strain>
    </source>
</reference>
<keyword evidence="4" id="KW-0175">Coiled coil</keyword>
<comment type="caution">
    <text evidence="7">The sequence shown here is derived from an EMBL/GenBank/DDBJ whole genome shotgun (WGS) entry which is preliminary data.</text>
</comment>
<sequence>MSTAPPRHIQNDLSTLLRREPADKDSIEHKDWELAYLKLQLERSRLTVRIVRDGKNKQIAEMKRASTCSIESLRQSMKHEMDQIERTFTNQLAHQTADIERLKHLCNHYRDLVSFHQAASNGDAVVDKLSIKIDELETHIDNQNGIIQELEDAVVELQTKNLQLTSNVSKTSQVDKDKMDILMRENQELQCKMDAQDNKILKLESAIADYVQRERTLIAQNDSLAKENLELIAKCRKLHEQVGSTAKPTFKAKTVYQRKPNLTQKSLNTMFHDQASSSTASSPASTQSAPSPSVSTTTHTAVTATTSTTTFTNTETSSENTSKIPLKRPLSTTLSDKTNSKVPVLTRDTKEKGDAVKVKQEQVDLDLTTATENVPDQVTHITKDTSAIRKKPKNNTSVTTASTFPVRQTARPTSAPTTPASFTTCNASHRRGRSNMIGGTCTACVNFYGTETITANIDGQQLELTGEDRIQHNSRHRHHRNQRSNTPPGFWDLDFQTPERP</sequence>
<feature type="compositionally biased region" description="Basic residues" evidence="5">
    <location>
        <begin position="472"/>
        <end position="482"/>
    </location>
</feature>
<proteinExistence type="predicted"/>
<evidence type="ECO:0000259" key="6">
    <source>
        <dbReference type="Pfam" id="PF08573"/>
    </source>
</evidence>
<evidence type="ECO:0000256" key="2">
    <source>
        <dbReference type="ARBA" id="ARBA00022763"/>
    </source>
</evidence>
<dbReference type="RefSeq" id="XP_064688426.1">
    <property type="nucleotide sequence ID" value="XM_064823601.1"/>
</dbReference>
<comment type="subcellular location">
    <subcellularLocation>
        <location evidence="1">Nucleus</location>
    </subcellularLocation>
</comment>
<evidence type="ECO:0000256" key="5">
    <source>
        <dbReference type="SAM" id="MobiDB-lite"/>
    </source>
</evidence>
<protein>
    <submittedName>
        <fullName evidence="7">Severe Depolymerization of Actin</fullName>
    </submittedName>
</protein>
<gene>
    <name evidence="7" type="primary">SDA1</name>
    <name evidence="7" type="ORF">ATC70_004295</name>
</gene>
<dbReference type="GeneID" id="89947981"/>
<organism evidence="7 8">
    <name type="scientific">Mucor velutinosus</name>
    <dbReference type="NCBI Taxonomy" id="708070"/>
    <lineage>
        <taxon>Eukaryota</taxon>
        <taxon>Fungi</taxon>
        <taxon>Fungi incertae sedis</taxon>
        <taxon>Mucoromycota</taxon>
        <taxon>Mucoromycotina</taxon>
        <taxon>Mucoromycetes</taxon>
        <taxon>Mucorales</taxon>
        <taxon>Mucorineae</taxon>
        <taxon>Mucoraceae</taxon>
        <taxon>Mucor</taxon>
    </lineage>
</organism>
<dbReference type="GO" id="GO:0005634">
    <property type="term" value="C:nucleus"/>
    <property type="evidence" value="ECO:0007669"/>
    <property type="project" value="UniProtKB-SubCell"/>
</dbReference>
<dbReference type="AlphaFoldDB" id="A0AAN7DTT1"/>
<feature type="region of interest" description="Disordered" evidence="5">
    <location>
        <begin position="273"/>
        <end position="342"/>
    </location>
</feature>
<name>A0AAN7DTT1_9FUNG</name>
<evidence type="ECO:0000313" key="7">
    <source>
        <dbReference type="EMBL" id="KAK4521760.1"/>
    </source>
</evidence>